<dbReference type="Pfam" id="PF00441">
    <property type="entry name" value="Acyl-CoA_dh_1"/>
    <property type="match status" value="1"/>
</dbReference>
<protein>
    <recommendedName>
        <fullName evidence="10">Acyl-CoA dehydrogenase</fullName>
    </recommendedName>
</protein>
<dbReference type="RefSeq" id="XP_005786345.1">
    <property type="nucleotide sequence ID" value="XM_005786288.1"/>
</dbReference>
<dbReference type="InterPro" id="IPR009100">
    <property type="entry name" value="AcylCoA_DH/oxidase_NM_dom_sf"/>
</dbReference>
<feature type="domain" description="Acyl-CoA oxidase/dehydrogenase middle" evidence="6">
    <location>
        <begin position="213"/>
        <end position="318"/>
    </location>
</feature>
<evidence type="ECO:0000259" key="5">
    <source>
        <dbReference type="Pfam" id="PF00441"/>
    </source>
</evidence>
<dbReference type="Gene3D" id="2.40.110.20">
    <property type="match status" value="1"/>
</dbReference>
<comment type="cofactor">
    <cofactor evidence="4">
        <name>FAD</name>
        <dbReference type="ChEBI" id="CHEBI:57692"/>
    </cofactor>
</comment>
<dbReference type="InterPro" id="IPR036250">
    <property type="entry name" value="AcylCo_DH-like_C"/>
</dbReference>
<reference evidence="9" key="1">
    <citation type="journal article" date="2013" name="Nature">
        <title>Pan genome of the phytoplankton Emiliania underpins its global distribution.</title>
        <authorList>
            <person name="Read B.A."/>
            <person name="Kegel J."/>
            <person name="Klute M.J."/>
            <person name="Kuo A."/>
            <person name="Lefebvre S.C."/>
            <person name="Maumus F."/>
            <person name="Mayer C."/>
            <person name="Miller J."/>
            <person name="Monier A."/>
            <person name="Salamov A."/>
            <person name="Young J."/>
            <person name="Aguilar M."/>
            <person name="Claverie J.M."/>
            <person name="Frickenhaus S."/>
            <person name="Gonzalez K."/>
            <person name="Herman E.K."/>
            <person name="Lin Y.C."/>
            <person name="Napier J."/>
            <person name="Ogata H."/>
            <person name="Sarno A.F."/>
            <person name="Shmutz J."/>
            <person name="Schroeder D."/>
            <person name="de Vargas C."/>
            <person name="Verret F."/>
            <person name="von Dassow P."/>
            <person name="Valentin K."/>
            <person name="Van de Peer Y."/>
            <person name="Wheeler G."/>
            <person name="Dacks J.B."/>
            <person name="Delwiche C.F."/>
            <person name="Dyhrman S.T."/>
            <person name="Glockner G."/>
            <person name="John U."/>
            <person name="Richards T."/>
            <person name="Worden A.Z."/>
            <person name="Zhang X."/>
            <person name="Grigoriev I.V."/>
            <person name="Allen A.E."/>
            <person name="Bidle K."/>
            <person name="Borodovsky M."/>
            <person name="Bowler C."/>
            <person name="Brownlee C."/>
            <person name="Cock J.M."/>
            <person name="Elias M."/>
            <person name="Gladyshev V.N."/>
            <person name="Groth M."/>
            <person name="Guda C."/>
            <person name="Hadaegh A."/>
            <person name="Iglesias-Rodriguez M.D."/>
            <person name="Jenkins J."/>
            <person name="Jones B.M."/>
            <person name="Lawson T."/>
            <person name="Leese F."/>
            <person name="Lindquist E."/>
            <person name="Lobanov A."/>
            <person name="Lomsadze A."/>
            <person name="Malik S.B."/>
            <person name="Marsh M.E."/>
            <person name="Mackinder L."/>
            <person name="Mock T."/>
            <person name="Mueller-Roeber B."/>
            <person name="Pagarete A."/>
            <person name="Parker M."/>
            <person name="Probert I."/>
            <person name="Quesneville H."/>
            <person name="Raines C."/>
            <person name="Rensing S.A."/>
            <person name="Riano-Pachon D.M."/>
            <person name="Richier S."/>
            <person name="Rokitta S."/>
            <person name="Shiraiwa Y."/>
            <person name="Soanes D.M."/>
            <person name="van der Giezen M."/>
            <person name="Wahlund T.M."/>
            <person name="Williams B."/>
            <person name="Wilson W."/>
            <person name="Wolfe G."/>
            <person name="Wurch L.L."/>
        </authorList>
    </citation>
    <scope>NUCLEOTIDE SEQUENCE</scope>
</reference>
<evidence type="ECO:0000256" key="3">
    <source>
        <dbReference type="ARBA" id="ARBA00022827"/>
    </source>
</evidence>
<keyword evidence="9" id="KW-1185">Reference proteome</keyword>
<dbReference type="eggNOG" id="KOG0139">
    <property type="taxonomic scope" value="Eukaryota"/>
</dbReference>
<dbReference type="Pfam" id="PF02770">
    <property type="entry name" value="Acyl-CoA_dh_M"/>
    <property type="match status" value="1"/>
</dbReference>
<dbReference type="HOGENOM" id="CLU_018204_12_2_1"/>
<dbReference type="InterPro" id="IPR009075">
    <property type="entry name" value="AcylCo_DH/oxidase_C"/>
</dbReference>
<dbReference type="PANTHER" id="PTHR42803:SF3">
    <property type="entry name" value="ACYL-COA DEHYDROGENASE-RELATED"/>
    <property type="match status" value="1"/>
</dbReference>
<keyword evidence="2 4" id="KW-0285">Flavoprotein</keyword>
<dbReference type="KEGG" id="ehx:EMIHUDRAFT_441379"/>
<evidence type="ECO:0000256" key="2">
    <source>
        <dbReference type="ARBA" id="ARBA00022630"/>
    </source>
</evidence>
<dbReference type="SUPFAM" id="SSF56645">
    <property type="entry name" value="Acyl-CoA dehydrogenase NM domain-like"/>
    <property type="match status" value="1"/>
</dbReference>
<dbReference type="EnsemblProtists" id="EOD33916">
    <property type="protein sequence ID" value="EOD33916"/>
    <property type="gene ID" value="EMIHUDRAFT_441379"/>
</dbReference>
<dbReference type="PANTHER" id="PTHR42803">
    <property type="entry name" value="ACYL-COA DEHYDROGENASE"/>
    <property type="match status" value="1"/>
</dbReference>
<evidence type="ECO:0000313" key="8">
    <source>
        <dbReference type="EnsemblProtists" id="EOD33916"/>
    </source>
</evidence>
<evidence type="ECO:0000256" key="4">
    <source>
        <dbReference type="RuleBase" id="RU362125"/>
    </source>
</evidence>
<dbReference type="Proteomes" id="UP000013827">
    <property type="component" value="Unassembled WGS sequence"/>
</dbReference>
<dbReference type="AlphaFoldDB" id="A0A0D3KDT1"/>
<dbReference type="InterPro" id="IPR025878">
    <property type="entry name" value="Acyl-CoA_dh-like_C_dom"/>
</dbReference>
<dbReference type="Pfam" id="PF12806">
    <property type="entry name" value="Acyl-CoA_dh_C"/>
    <property type="match status" value="1"/>
</dbReference>
<accession>A0A0D3KDT1</accession>
<reference evidence="8" key="2">
    <citation type="submission" date="2024-10" db="UniProtKB">
        <authorList>
            <consortium name="EnsemblProtists"/>
        </authorList>
    </citation>
    <scope>IDENTIFICATION</scope>
</reference>
<dbReference type="InterPro" id="IPR052166">
    <property type="entry name" value="Diverse_Acyl-CoA_DH"/>
</dbReference>
<dbReference type="Gene3D" id="1.20.140.10">
    <property type="entry name" value="Butyryl-CoA Dehydrogenase, subunit A, domain 3"/>
    <property type="match status" value="1"/>
</dbReference>
<keyword evidence="3 4" id="KW-0274">FAD</keyword>
<comment type="similarity">
    <text evidence="1 4">Belongs to the acyl-CoA dehydrogenase family.</text>
</comment>
<feature type="domain" description="Acetyl-CoA dehydrogenase-like C-terminal" evidence="7">
    <location>
        <begin position="503"/>
        <end position="637"/>
    </location>
</feature>
<dbReference type="SUPFAM" id="SSF47203">
    <property type="entry name" value="Acyl-CoA dehydrogenase C-terminal domain-like"/>
    <property type="match status" value="1"/>
</dbReference>
<sequence>MASRLGLRPSPHRAIFARAPPSALRPATLAAGRLACASRRLVSTAAAAPAAAAPDDGWRTRQGLSRYADRRDIEFVLHEVERVEAEAEEVRGVLDSVEDFVEEWGPVDPALDQSPPKLITAEDGSTAVEVHPETKRLLADYHARGFAEMEELGLPFSVQCAAQFLFGGAFPSNPLGFTVLTRCAADLLEAHGSESLKGEYLSDMRAGKVVGTMALSEPHAGSSLGNIRTTAVRAGDGPLGQEYRLKGDKMWTSAAFHDVTPNTAHMLLARIAGPDTPPGARGISLFLVPHLLPDGSPNDVEVVGLNKKMGHRALPNCAWSLGGGAGGATGYLVGEPHQGLSAMFQMMNAMRIEVGLWAAALGKRGLNESLLYAEGREQGGKRIIEHDDVKRMLLQQKAYAEGAFALTIHAATLHDRNAAGDAEAGAMLDSIIEVVKSWPSEWCLEANKWAIQVLGGSGYVHDYPVEQLYRDNRLNMIHEGTAGVHANTLLGRKLRDGRAAPLFAQMRASAAAADEEAAALPPDSRAESALLRELAGSLREAVARAESVTEVLTSDEARPVALVNAHEYLNLVGHTVVGWMWLRLATAAARPAAAADGADGFYCGKLHTAAYYFRHELPKTEPVAATLLSLDTTVREMRADWF</sequence>
<evidence type="ECO:0000259" key="6">
    <source>
        <dbReference type="Pfam" id="PF02770"/>
    </source>
</evidence>
<evidence type="ECO:0008006" key="10">
    <source>
        <dbReference type="Google" id="ProtNLM"/>
    </source>
</evidence>
<evidence type="ECO:0000259" key="7">
    <source>
        <dbReference type="Pfam" id="PF12806"/>
    </source>
</evidence>
<keyword evidence="4" id="KW-0560">Oxidoreductase</keyword>
<proteinExistence type="inferred from homology"/>
<dbReference type="GO" id="GO:0016627">
    <property type="term" value="F:oxidoreductase activity, acting on the CH-CH group of donors"/>
    <property type="evidence" value="ECO:0007669"/>
    <property type="project" value="InterPro"/>
</dbReference>
<dbReference type="GeneID" id="17279186"/>
<name>A0A0D3KDT1_EMIH1</name>
<evidence type="ECO:0000256" key="1">
    <source>
        <dbReference type="ARBA" id="ARBA00009347"/>
    </source>
</evidence>
<feature type="domain" description="Acyl-CoA dehydrogenase/oxidase C-terminal" evidence="5">
    <location>
        <begin position="338"/>
        <end position="489"/>
    </location>
</feature>
<dbReference type="STRING" id="2903.R1FEI9"/>
<evidence type="ECO:0000313" key="9">
    <source>
        <dbReference type="Proteomes" id="UP000013827"/>
    </source>
</evidence>
<organism evidence="8 9">
    <name type="scientific">Emiliania huxleyi (strain CCMP1516)</name>
    <dbReference type="NCBI Taxonomy" id="280463"/>
    <lineage>
        <taxon>Eukaryota</taxon>
        <taxon>Haptista</taxon>
        <taxon>Haptophyta</taxon>
        <taxon>Prymnesiophyceae</taxon>
        <taxon>Isochrysidales</taxon>
        <taxon>Noelaerhabdaceae</taxon>
        <taxon>Emiliania</taxon>
    </lineage>
</organism>
<dbReference type="InterPro" id="IPR006091">
    <property type="entry name" value="Acyl-CoA_Oxase/DH_mid-dom"/>
</dbReference>
<dbReference type="PaxDb" id="2903-EOD33916"/>